<evidence type="ECO:0000313" key="2">
    <source>
        <dbReference type="Proteomes" id="UP000078492"/>
    </source>
</evidence>
<dbReference type="PANTHER" id="PTHR28592">
    <property type="entry name" value="ARMADILLO REPEAT-CONTAINING PROTEIN 1"/>
    <property type="match status" value="1"/>
</dbReference>
<proteinExistence type="predicted"/>
<dbReference type="AlphaFoldDB" id="A0A195DQA2"/>
<dbReference type="PANTHER" id="PTHR28592:SF1">
    <property type="entry name" value="ARMADILLO REPEAT-CONTAINING PROTEIN 1"/>
    <property type="match status" value="1"/>
</dbReference>
<organism evidence="1 2">
    <name type="scientific">Trachymyrmex cornetzi</name>
    <dbReference type="NCBI Taxonomy" id="471704"/>
    <lineage>
        <taxon>Eukaryota</taxon>
        <taxon>Metazoa</taxon>
        <taxon>Ecdysozoa</taxon>
        <taxon>Arthropoda</taxon>
        <taxon>Hexapoda</taxon>
        <taxon>Insecta</taxon>
        <taxon>Pterygota</taxon>
        <taxon>Neoptera</taxon>
        <taxon>Endopterygota</taxon>
        <taxon>Hymenoptera</taxon>
        <taxon>Apocrita</taxon>
        <taxon>Aculeata</taxon>
        <taxon>Formicoidea</taxon>
        <taxon>Formicidae</taxon>
        <taxon>Myrmicinae</taxon>
        <taxon>Trachymyrmex</taxon>
    </lineage>
</organism>
<evidence type="ECO:0000313" key="1">
    <source>
        <dbReference type="EMBL" id="KYN14669.1"/>
    </source>
</evidence>
<dbReference type="EMBL" id="KQ980662">
    <property type="protein sequence ID" value="KYN14669.1"/>
    <property type="molecule type" value="Genomic_DNA"/>
</dbReference>
<accession>A0A195DQA2</accession>
<dbReference type="Proteomes" id="UP000078492">
    <property type="component" value="Unassembled WGS sequence"/>
</dbReference>
<sequence length="423" mass="47878">MDGEDSVDVDVDEVIDVDPRELQETLQTYRKLADDFANHDTILKDKTVLSYIAYVLEVPDLDVVNLALEILEILVKNVDNYIHITSTFGVRESLEAIINKYSLNEPKVAGRAQHVKDDIERMKPPIYNLRSRCRRVIEPKKLKTHVIVLHVQGLLPETRAELEGILIRIEGLISLVVDVEHQRVTMRTLNYVTAKQIAEAIDTHTDNMEARLVMKNKFNQEFLVTLTCVHGYYYAIPVGDYDIIAISIVNDKTIRINNFADFSAESFKIVVVATILQTCVYMVALTGLCGESVGEGGVVGVEEVENCTVPLRLRYSLSWAFNKGRTRRFLYCLYPVDCCSLLRQTRHLFPNVRLWLQSCAICLVSAKRRLFKVTPGKNNAVGVRVALKTRATLPLTEDCGDRRDFESTDSFGSTSDTHARTHV</sequence>
<evidence type="ECO:0008006" key="3">
    <source>
        <dbReference type="Google" id="ProtNLM"/>
    </source>
</evidence>
<protein>
    <recommendedName>
        <fullName evidence="3">Armadillo repeat-containing protein 1</fullName>
    </recommendedName>
</protein>
<name>A0A195DQA2_9HYME</name>
<reference evidence="1 2" key="1">
    <citation type="submission" date="2015-09" db="EMBL/GenBank/DDBJ databases">
        <title>Trachymyrmex cornetzi WGS genome.</title>
        <authorList>
            <person name="Nygaard S."/>
            <person name="Hu H."/>
            <person name="Boomsma J."/>
            <person name="Zhang G."/>
        </authorList>
    </citation>
    <scope>NUCLEOTIDE SEQUENCE [LARGE SCALE GENOMIC DNA]</scope>
    <source>
        <strain evidence="1">Tcor2-1</strain>
        <tissue evidence="1">Whole body</tissue>
    </source>
</reference>
<keyword evidence="2" id="KW-1185">Reference proteome</keyword>
<dbReference type="STRING" id="471704.A0A195DQA2"/>
<gene>
    <name evidence="1" type="ORF">ALC57_13083</name>
</gene>